<dbReference type="AlphaFoldDB" id="A0AAD5V8U2"/>
<evidence type="ECO:0000256" key="2">
    <source>
        <dbReference type="SAM" id="Phobius"/>
    </source>
</evidence>
<gene>
    <name evidence="3" type="ORF">NLI96_g4926</name>
</gene>
<reference evidence="3" key="1">
    <citation type="submission" date="2022-07" db="EMBL/GenBank/DDBJ databases">
        <title>Genome Sequence of Physisporinus lineatus.</title>
        <authorList>
            <person name="Buettner E."/>
        </authorList>
    </citation>
    <scope>NUCLEOTIDE SEQUENCE</scope>
    <source>
        <strain evidence="3">VT162</strain>
    </source>
</reference>
<feature type="compositionally biased region" description="Acidic residues" evidence="1">
    <location>
        <begin position="126"/>
        <end position="139"/>
    </location>
</feature>
<keyword evidence="4" id="KW-1185">Reference proteome</keyword>
<keyword evidence="2" id="KW-1133">Transmembrane helix</keyword>
<organism evidence="3 4">
    <name type="scientific">Meripilus lineatus</name>
    <dbReference type="NCBI Taxonomy" id="2056292"/>
    <lineage>
        <taxon>Eukaryota</taxon>
        <taxon>Fungi</taxon>
        <taxon>Dikarya</taxon>
        <taxon>Basidiomycota</taxon>
        <taxon>Agaricomycotina</taxon>
        <taxon>Agaricomycetes</taxon>
        <taxon>Polyporales</taxon>
        <taxon>Meripilaceae</taxon>
        <taxon>Meripilus</taxon>
    </lineage>
</organism>
<accession>A0AAD5V8U2</accession>
<sequence>MAPMTNSSGFVLSHRLYLIAAILFFSVLSIVSAVAIFCLGVYEDHCIGKTSDNVDVDVEPESPSVFTIPIPELPLSADWVVFEHEGKTYRYTKYQAQALLSIILTSTTPDLPTETIEDNTSLPSLDSDEESDGSSDDNLDVYGLSTSLSVTDLDMCLLSGRSCYATRSTSRYTPRYTPGDEDYSTPDKVMQSILGSLGSSVQRTRSDSW</sequence>
<feature type="region of interest" description="Disordered" evidence="1">
    <location>
        <begin position="112"/>
        <end position="139"/>
    </location>
</feature>
<keyword evidence="2" id="KW-0812">Transmembrane</keyword>
<evidence type="ECO:0000313" key="3">
    <source>
        <dbReference type="EMBL" id="KAJ3485478.1"/>
    </source>
</evidence>
<dbReference type="Proteomes" id="UP001212997">
    <property type="component" value="Unassembled WGS sequence"/>
</dbReference>
<proteinExistence type="predicted"/>
<evidence type="ECO:0000256" key="1">
    <source>
        <dbReference type="SAM" id="MobiDB-lite"/>
    </source>
</evidence>
<name>A0AAD5V8U2_9APHY</name>
<dbReference type="EMBL" id="JANAWD010000152">
    <property type="protein sequence ID" value="KAJ3485478.1"/>
    <property type="molecule type" value="Genomic_DNA"/>
</dbReference>
<protein>
    <submittedName>
        <fullName evidence="3">Uncharacterized protein</fullName>
    </submittedName>
</protein>
<feature type="transmembrane region" description="Helical" evidence="2">
    <location>
        <begin position="16"/>
        <end position="42"/>
    </location>
</feature>
<comment type="caution">
    <text evidence="3">The sequence shown here is derived from an EMBL/GenBank/DDBJ whole genome shotgun (WGS) entry which is preliminary data.</text>
</comment>
<keyword evidence="2" id="KW-0472">Membrane</keyword>
<evidence type="ECO:0000313" key="4">
    <source>
        <dbReference type="Proteomes" id="UP001212997"/>
    </source>
</evidence>